<accession>A0AAJ0CHV8</accession>
<gene>
    <name evidence="2" type="ORF">QQS21_011327</name>
</gene>
<comment type="caution">
    <text evidence="2">The sequence shown here is derived from an EMBL/GenBank/DDBJ whole genome shotgun (WGS) entry which is preliminary data.</text>
</comment>
<dbReference type="AlphaFoldDB" id="A0AAJ0CHV8"/>
<proteinExistence type="predicted"/>
<evidence type="ECO:0000256" key="1">
    <source>
        <dbReference type="SAM" id="MobiDB-lite"/>
    </source>
</evidence>
<dbReference type="Proteomes" id="UP001251528">
    <property type="component" value="Unassembled WGS sequence"/>
</dbReference>
<reference evidence="2" key="1">
    <citation type="submission" date="2023-06" db="EMBL/GenBank/DDBJ databases">
        <title>Conoideocrella luteorostrata (Hypocreales: Clavicipitaceae), a potential biocontrol fungus for elongate hemlock scale in United States Christmas tree production areas.</title>
        <authorList>
            <person name="Barrett H."/>
            <person name="Lovett B."/>
            <person name="Macias A.M."/>
            <person name="Stajich J.E."/>
            <person name="Kasson M.T."/>
        </authorList>
    </citation>
    <scope>NUCLEOTIDE SEQUENCE</scope>
    <source>
        <strain evidence="2">ARSEF 14590</strain>
    </source>
</reference>
<organism evidence="2 3">
    <name type="scientific">Conoideocrella luteorostrata</name>
    <dbReference type="NCBI Taxonomy" id="1105319"/>
    <lineage>
        <taxon>Eukaryota</taxon>
        <taxon>Fungi</taxon>
        <taxon>Dikarya</taxon>
        <taxon>Ascomycota</taxon>
        <taxon>Pezizomycotina</taxon>
        <taxon>Sordariomycetes</taxon>
        <taxon>Hypocreomycetidae</taxon>
        <taxon>Hypocreales</taxon>
        <taxon>Clavicipitaceae</taxon>
        <taxon>Conoideocrella</taxon>
    </lineage>
</organism>
<sequence length="416" mass="47656">MEPGGAGCQKMKTLLPKEIILMIVESLRPSRRNVILYPSDPITKTLLSARLVCKAINSAAVGLFHQHCMCINSDIKAMELAEYIKRDKQQTKTTVGLESLFSNLSSVSNLYLNLFHYRDPGRACKDEHDQNILFRDLREPDSDDGTRSDGYVSDNDANGSSRVTTIISCDIVRIEPNELPTACAIKDKLLTVAPSLRYLVYELPFQATLPLEDAEEAFRAVWTGFKALPNLEEVCIIQDGFQHDHLGRAWHACWPRLRRISIWAYNCQQHPGDYIWGMMARLPFLEMASFTNMGVDWSYFDIKRRWFDAVASVKSRRERLSKPFVRPQKFTLVLADDLEFQPQFEKFRESWSTLDPDEDMQLLLAETKISERLRGLENPTAKDCLTDWALNGLLWDPEARGMRPAPFEKPTTTQEV</sequence>
<keyword evidence="3" id="KW-1185">Reference proteome</keyword>
<feature type="region of interest" description="Disordered" evidence="1">
    <location>
        <begin position="136"/>
        <end position="156"/>
    </location>
</feature>
<evidence type="ECO:0000313" key="2">
    <source>
        <dbReference type="EMBL" id="KAK2590991.1"/>
    </source>
</evidence>
<name>A0AAJ0CHV8_9HYPO</name>
<protein>
    <submittedName>
        <fullName evidence="2">Uncharacterized protein</fullName>
    </submittedName>
</protein>
<evidence type="ECO:0000313" key="3">
    <source>
        <dbReference type="Proteomes" id="UP001251528"/>
    </source>
</evidence>
<dbReference type="EMBL" id="JASWJB010000375">
    <property type="protein sequence ID" value="KAK2590991.1"/>
    <property type="molecule type" value="Genomic_DNA"/>
</dbReference>
<feature type="compositionally biased region" description="Basic and acidic residues" evidence="1">
    <location>
        <begin position="136"/>
        <end position="147"/>
    </location>
</feature>